<organism evidence="6 7">
    <name type="scientific">Pseudonocardia parietis</name>
    <dbReference type="NCBI Taxonomy" id="570936"/>
    <lineage>
        <taxon>Bacteria</taxon>
        <taxon>Bacillati</taxon>
        <taxon>Actinomycetota</taxon>
        <taxon>Actinomycetes</taxon>
        <taxon>Pseudonocardiales</taxon>
        <taxon>Pseudonocardiaceae</taxon>
        <taxon>Pseudonocardia</taxon>
    </lineage>
</organism>
<evidence type="ECO:0000313" key="7">
    <source>
        <dbReference type="Proteomes" id="UP001519295"/>
    </source>
</evidence>
<evidence type="ECO:0000256" key="3">
    <source>
        <dbReference type="ARBA" id="ARBA00023002"/>
    </source>
</evidence>
<dbReference type="InterPro" id="IPR050172">
    <property type="entry name" value="SsuD_RutA_monooxygenase"/>
</dbReference>
<keyword evidence="1" id="KW-0285">Flavoprotein</keyword>
<dbReference type="Proteomes" id="UP001519295">
    <property type="component" value="Unassembled WGS sequence"/>
</dbReference>
<dbReference type="InterPro" id="IPR011251">
    <property type="entry name" value="Luciferase-like_dom"/>
</dbReference>
<dbReference type="Pfam" id="PF00296">
    <property type="entry name" value="Bac_luciferase"/>
    <property type="match status" value="1"/>
</dbReference>
<comment type="caution">
    <text evidence="6">The sequence shown here is derived from an EMBL/GenBank/DDBJ whole genome shotgun (WGS) entry which is preliminary data.</text>
</comment>
<name>A0ABS4W0W4_9PSEU</name>
<dbReference type="Gene3D" id="3.20.20.30">
    <property type="entry name" value="Luciferase-like domain"/>
    <property type="match status" value="1"/>
</dbReference>
<evidence type="ECO:0000256" key="1">
    <source>
        <dbReference type="ARBA" id="ARBA00022630"/>
    </source>
</evidence>
<keyword evidence="3" id="KW-0560">Oxidoreductase</keyword>
<dbReference type="InterPro" id="IPR019921">
    <property type="entry name" value="Lucif-like_OxRdtase_Rv2161c"/>
</dbReference>
<evidence type="ECO:0000313" key="6">
    <source>
        <dbReference type="EMBL" id="MBP2369845.1"/>
    </source>
</evidence>
<dbReference type="RefSeq" id="WP_210032481.1">
    <property type="nucleotide sequence ID" value="NZ_JAGINU010000001.1"/>
</dbReference>
<sequence>MKFTAEYPIERGAGYSAELVEPGTVGAFGRTAEEAGFDAVSFSEHPAPSRKWHEAGGHDTFDPLAALAFCAAVTTRIRLMTHLLVLPYHNPPQLAKTLATVDVLSGGRLTLGAGTGYLRSEFAAVGADFARRNALFDEAVAALHAAWGGEPYHVEGASFLAVDQVLRPRPVQQPGPPLWLGGNSPLTRRRVVRYGHGWSPLLTVGRAAASLRTSSIDSLAQLADAVDGLHAAFRAAGRDPAVLDVQVEAPTVADAALDVDAHLDELDRYAEAGVTSVLVHTSAESGAAALDALRHYGAQVIAARR</sequence>
<dbReference type="PANTHER" id="PTHR42847:SF4">
    <property type="entry name" value="ALKANESULFONATE MONOOXYGENASE-RELATED"/>
    <property type="match status" value="1"/>
</dbReference>
<proteinExistence type="predicted"/>
<dbReference type="SUPFAM" id="SSF51679">
    <property type="entry name" value="Bacterial luciferase-like"/>
    <property type="match status" value="1"/>
</dbReference>
<keyword evidence="7" id="KW-1185">Reference proteome</keyword>
<dbReference type="EMBL" id="JAGINU010000001">
    <property type="protein sequence ID" value="MBP2369845.1"/>
    <property type="molecule type" value="Genomic_DNA"/>
</dbReference>
<keyword evidence="2" id="KW-0288">FMN</keyword>
<protein>
    <submittedName>
        <fullName evidence="6">F420-dependent oxidoreductase</fullName>
    </submittedName>
</protein>
<dbReference type="PANTHER" id="PTHR42847">
    <property type="entry name" value="ALKANESULFONATE MONOOXYGENASE"/>
    <property type="match status" value="1"/>
</dbReference>
<keyword evidence="4" id="KW-0503">Monooxygenase</keyword>
<dbReference type="InterPro" id="IPR036661">
    <property type="entry name" value="Luciferase-like_sf"/>
</dbReference>
<dbReference type="NCBIfam" id="TIGR03619">
    <property type="entry name" value="F420_Rv2161c"/>
    <property type="match status" value="1"/>
</dbReference>
<gene>
    <name evidence="6" type="ORF">JOF36_005541</name>
</gene>
<accession>A0ABS4W0W4</accession>
<evidence type="ECO:0000256" key="2">
    <source>
        <dbReference type="ARBA" id="ARBA00022643"/>
    </source>
</evidence>
<feature type="domain" description="Luciferase-like" evidence="5">
    <location>
        <begin position="2"/>
        <end position="254"/>
    </location>
</feature>
<evidence type="ECO:0000256" key="4">
    <source>
        <dbReference type="ARBA" id="ARBA00023033"/>
    </source>
</evidence>
<reference evidence="6 7" key="1">
    <citation type="submission" date="2021-03" db="EMBL/GenBank/DDBJ databases">
        <title>Sequencing the genomes of 1000 actinobacteria strains.</title>
        <authorList>
            <person name="Klenk H.-P."/>
        </authorList>
    </citation>
    <scope>NUCLEOTIDE SEQUENCE [LARGE SCALE GENOMIC DNA]</scope>
    <source>
        <strain evidence="6 7">DSM 45256</strain>
    </source>
</reference>
<evidence type="ECO:0000259" key="5">
    <source>
        <dbReference type="Pfam" id="PF00296"/>
    </source>
</evidence>